<protein>
    <submittedName>
        <fullName evidence="1">Uncharacterized protein</fullName>
    </submittedName>
</protein>
<name>A0ABD1PM41_9LAMI</name>
<dbReference type="EMBL" id="JBFOLK010000013">
    <property type="protein sequence ID" value="KAL2464982.1"/>
    <property type="molecule type" value="Genomic_DNA"/>
</dbReference>
<comment type="caution">
    <text evidence="1">The sequence shown here is derived from an EMBL/GenBank/DDBJ whole genome shotgun (WGS) entry which is preliminary data.</text>
</comment>
<dbReference type="AlphaFoldDB" id="A0ABD1PM41"/>
<organism evidence="1 2">
    <name type="scientific">Abeliophyllum distichum</name>
    <dbReference type="NCBI Taxonomy" id="126358"/>
    <lineage>
        <taxon>Eukaryota</taxon>
        <taxon>Viridiplantae</taxon>
        <taxon>Streptophyta</taxon>
        <taxon>Embryophyta</taxon>
        <taxon>Tracheophyta</taxon>
        <taxon>Spermatophyta</taxon>
        <taxon>Magnoliopsida</taxon>
        <taxon>eudicotyledons</taxon>
        <taxon>Gunneridae</taxon>
        <taxon>Pentapetalae</taxon>
        <taxon>asterids</taxon>
        <taxon>lamiids</taxon>
        <taxon>Lamiales</taxon>
        <taxon>Oleaceae</taxon>
        <taxon>Forsythieae</taxon>
        <taxon>Abeliophyllum</taxon>
    </lineage>
</organism>
<accession>A0ABD1PM41</accession>
<reference evidence="2" key="1">
    <citation type="submission" date="2024-07" db="EMBL/GenBank/DDBJ databases">
        <title>Two chromosome-level genome assemblies of Korean endemic species Abeliophyllum distichum and Forsythia ovata (Oleaceae).</title>
        <authorList>
            <person name="Jang H."/>
        </authorList>
    </citation>
    <scope>NUCLEOTIDE SEQUENCE [LARGE SCALE GENOMIC DNA]</scope>
</reference>
<sequence>MWRILATVRRNLGNMKKRSRVADENIFHNLDEFPPVDVERRRSGGGWHSNGLAAVMYCIIRAPFSLISCLSDPPMNGTDGLWMSAELPQISEMALSFRLSYVIASLELLLRVSDILQGATLTQEKAIH</sequence>
<gene>
    <name evidence="1" type="ORF">Adt_40833</name>
</gene>
<proteinExistence type="predicted"/>
<keyword evidence="2" id="KW-1185">Reference proteome</keyword>
<evidence type="ECO:0000313" key="2">
    <source>
        <dbReference type="Proteomes" id="UP001604336"/>
    </source>
</evidence>
<evidence type="ECO:0000313" key="1">
    <source>
        <dbReference type="EMBL" id="KAL2464982.1"/>
    </source>
</evidence>
<dbReference type="PANTHER" id="PTHR48165">
    <property type="entry name" value="BNAC03G44900D PROTEIN"/>
    <property type="match status" value="1"/>
</dbReference>
<dbReference type="Proteomes" id="UP001604336">
    <property type="component" value="Unassembled WGS sequence"/>
</dbReference>
<dbReference type="PANTHER" id="PTHR48165:SF1">
    <property type="entry name" value="TRANSMEMBRANE PROTEIN"/>
    <property type="match status" value="1"/>
</dbReference>